<reference evidence="2" key="1">
    <citation type="journal article" date="2022" name="Mol. Ecol. Resour.">
        <title>The genomes of chicory, endive, great burdock and yacon provide insights into Asteraceae palaeo-polyploidization history and plant inulin production.</title>
        <authorList>
            <person name="Fan W."/>
            <person name="Wang S."/>
            <person name="Wang H."/>
            <person name="Wang A."/>
            <person name="Jiang F."/>
            <person name="Liu H."/>
            <person name="Zhao H."/>
            <person name="Xu D."/>
            <person name="Zhang Y."/>
        </authorList>
    </citation>
    <scope>NUCLEOTIDE SEQUENCE [LARGE SCALE GENOMIC DNA]</scope>
    <source>
        <strain evidence="2">cv. Niubang</strain>
    </source>
</reference>
<reference evidence="1 2" key="2">
    <citation type="journal article" date="2022" name="Mol. Ecol. Resour.">
        <title>The genomes of chicory, endive, great burdock and yacon provide insights into Asteraceae paleo-polyploidization history and plant inulin production.</title>
        <authorList>
            <person name="Fan W."/>
            <person name="Wang S."/>
            <person name="Wang H."/>
            <person name="Wang A."/>
            <person name="Jiang F."/>
            <person name="Liu H."/>
            <person name="Zhao H."/>
            <person name="Xu D."/>
            <person name="Zhang Y."/>
        </authorList>
    </citation>
    <scope>NUCLEOTIDE SEQUENCE [LARGE SCALE GENOMIC DNA]</scope>
    <source>
        <strain evidence="2">cv. Niubang</strain>
    </source>
</reference>
<name>A0ACB9DQN5_ARCLA</name>
<proteinExistence type="predicted"/>
<organism evidence="1 2">
    <name type="scientific">Arctium lappa</name>
    <name type="common">Greater burdock</name>
    <name type="synonym">Lappa major</name>
    <dbReference type="NCBI Taxonomy" id="4217"/>
    <lineage>
        <taxon>Eukaryota</taxon>
        <taxon>Viridiplantae</taxon>
        <taxon>Streptophyta</taxon>
        <taxon>Embryophyta</taxon>
        <taxon>Tracheophyta</taxon>
        <taxon>Spermatophyta</taxon>
        <taxon>Magnoliopsida</taxon>
        <taxon>eudicotyledons</taxon>
        <taxon>Gunneridae</taxon>
        <taxon>Pentapetalae</taxon>
        <taxon>asterids</taxon>
        <taxon>campanulids</taxon>
        <taxon>Asterales</taxon>
        <taxon>Asteraceae</taxon>
        <taxon>Carduoideae</taxon>
        <taxon>Cardueae</taxon>
        <taxon>Arctiinae</taxon>
        <taxon>Arctium</taxon>
    </lineage>
</organism>
<dbReference type="EMBL" id="CM042049">
    <property type="protein sequence ID" value="KAI3748790.1"/>
    <property type="molecule type" value="Genomic_DNA"/>
</dbReference>
<evidence type="ECO:0000313" key="1">
    <source>
        <dbReference type="EMBL" id="KAI3748790.1"/>
    </source>
</evidence>
<dbReference type="Proteomes" id="UP001055879">
    <property type="component" value="Linkage Group LG03"/>
</dbReference>
<sequence>MSITASVYHLGLQLLQPSLICIPSSFATASNLVLQMLKPSGSSSRSKKKSRGNKEGVEPHAPNRQDIPSPSRRQGPNRPRRWTPQIRWTKPFARTTQIADKDAIDPMNQCETDFSCTSVFVGV</sequence>
<gene>
    <name evidence="1" type="ORF">L6452_12132</name>
</gene>
<evidence type="ECO:0000313" key="2">
    <source>
        <dbReference type="Proteomes" id="UP001055879"/>
    </source>
</evidence>
<protein>
    <submittedName>
        <fullName evidence="1">Uncharacterized protein</fullName>
    </submittedName>
</protein>
<comment type="caution">
    <text evidence="1">The sequence shown here is derived from an EMBL/GenBank/DDBJ whole genome shotgun (WGS) entry which is preliminary data.</text>
</comment>
<accession>A0ACB9DQN5</accession>
<keyword evidence="2" id="KW-1185">Reference proteome</keyword>